<dbReference type="EMBL" id="OX365700">
    <property type="protein sequence ID" value="CAI4032542.1"/>
    <property type="molecule type" value="Genomic_DNA"/>
</dbReference>
<protein>
    <recommendedName>
        <fullName evidence="3">SGNH hydrolase-type esterase domain-containing protein</fullName>
    </recommendedName>
</protein>
<name>A0AA86N0P2_9BACT</name>
<organism evidence="1 2">
    <name type="scientific">Nitrospira tepida</name>
    <dbReference type="NCBI Taxonomy" id="2973512"/>
    <lineage>
        <taxon>Bacteria</taxon>
        <taxon>Pseudomonadati</taxon>
        <taxon>Nitrospirota</taxon>
        <taxon>Nitrospiria</taxon>
        <taxon>Nitrospirales</taxon>
        <taxon>Nitrospiraceae</taxon>
        <taxon>Nitrospira</taxon>
    </lineage>
</organism>
<dbReference type="AlphaFoldDB" id="A0AA86N0P2"/>
<proteinExistence type="predicted"/>
<sequence>MEDKDAKIGLLGDIGIDPRIKRWLKSSAFVYFVKSRIEHLVGMATGKGESNYYRHLWSQDYCYQRMTEGFDRLKDLRAKHSFDVHLIIWPLLVDYKPYAFAPIHERVKREAETRGFKVFDLVETFASLSYRKLQVTAEDNVHPNGLGHRQAAESYVSWVYDRGYYKQH</sequence>
<gene>
    <name evidence="1" type="ORF">DNFV4_02972</name>
</gene>
<dbReference type="KEGG" id="nti:DNFV4_02972"/>
<evidence type="ECO:0008006" key="3">
    <source>
        <dbReference type="Google" id="ProtNLM"/>
    </source>
</evidence>
<dbReference type="SUPFAM" id="SSF52266">
    <property type="entry name" value="SGNH hydrolase"/>
    <property type="match status" value="1"/>
</dbReference>
<evidence type="ECO:0000313" key="2">
    <source>
        <dbReference type="Proteomes" id="UP001179121"/>
    </source>
</evidence>
<dbReference type="RefSeq" id="WP_289269264.1">
    <property type="nucleotide sequence ID" value="NZ_OX365700.1"/>
</dbReference>
<keyword evidence="2" id="KW-1185">Reference proteome</keyword>
<dbReference type="Proteomes" id="UP001179121">
    <property type="component" value="Chromosome"/>
</dbReference>
<accession>A0AA86N0P2</accession>
<evidence type="ECO:0000313" key="1">
    <source>
        <dbReference type="EMBL" id="CAI4032542.1"/>
    </source>
</evidence>
<reference evidence="1" key="1">
    <citation type="submission" date="2022-10" db="EMBL/GenBank/DDBJ databases">
        <authorList>
            <person name="Koch H."/>
        </authorList>
    </citation>
    <scope>NUCLEOTIDE SEQUENCE</scope>
    <source>
        <strain evidence="1">DNF</strain>
    </source>
</reference>